<dbReference type="Proteomes" id="UP001210720">
    <property type="component" value="Unassembled WGS sequence"/>
</dbReference>
<dbReference type="PROSITE" id="PS00160">
    <property type="entry name" value="ALDOLASE_KDPG_KHG_2"/>
    <property type="match status" value="1"/>
</dbReference>
<keyword evidence="5" id="KW-0119">Carbohydrate metabolism</keyword>
<evidence type="ECO:0000256" key="5">
    <source>
        <dbReference type="ARBA" id="ARBA00023277"/>
    </source>
</evidence>
<name>A0ABT4XVE5_9RHOB</name>
<keyword evidence="4" id="KW-0456">Lyase</keyword>
<dbReference type="EMBL" id="JAQIOY010000006">
    <property type="protein sequence ID" value="MDA7425940.1"/>
    <property type="molecule type" value="Genomic_DNA"/>
</dbReference>
<proteinExistence type="inferred from homology"/>
<organism evidence="6 7">
    <name type="scientific">Thalassococcus lentus</name>
    <dbReference type="NCBI Taxonomy" id="1210524"/>
    <lineage>
        <taxon>Bacteria</taxon>
        <taxon>Pseudomonadati</taxon>
        <taxon>Pseudomonadota</taxon>
        <taxon>Alphaproteobacteria</taxon>
        <taxon>Rhodobacterales</taxon>
        <taxon>Roseobacteraceae</taxon>
        <taxon>Thalassococcus</taxon>
    </lineage>
</organism>
<dbReference type="RefSeq" id="WP_271433297.1">
    <property type="nucleotide sequence ID" value="NZ_JAQIOY010000006.1"/>
</dbReference>
<keyword evidence="7" id="KW-1185">Reference proteome</keyword>
<dbReference type="PANTHER" id="PTHR30246:SF1">
    <property type="entry name" value="2-DEHYDRO-3-DEOXY-6-PHOSPHOGALACTONATE ALDOLASE-RELATED"/>
    <property type="match status" value="1"/>
</dbReference>
<gene>
    <name evidence="6" type="ORF">PFY00_14495</name>
</gene>
<evidence type="ECO:0000256" key="1">
    <source>
        <dbReference type="ARBA" id="ARBA00004761"/>
    </source>
</evidence>
<dbReference type="PANTHER" id="PTHR30246">
    <property type="entry name" value="2-KETO-3-DEOXY-6-PHOSPHOGLUCONATE ALDOLASE"/>
    <property type="match status" value="1"/>
</dbReference>
<comment type="similarity">
    <text evidence="2">Belongs to the KHG/KDPG aldolase family.</text>
</comment>
<evidence type="ECO:0000313" key="6">
    <source>
        <dbReference type="EMBL" id="MDA7425940.1"/>
    </source>
</evidence>
<sequence>MSREIIAILRGITPQEAPAMAEGLLEAGFDKIEVPLNSPDPFDSIAAMLAVANGSGMIGAGTVLSPDDVLRLGQIGAQMVVSPDMNPRVIVATKQAGMASYPGVMTPTEAFAALRNGADGLKFFPAGLVGTSGIKAMRAVLPPETKTYAVGGVGPENFAQWFEAGVTGFGIGTGLYVPGRSREDVLARARDMVAAYDAAVA</sequence>
<protein>
    <submittedName>
        <fullName evidence="6">2-dehydro-3-deoxy-6-phosphogalactonate aldolase</fullName>
    </submittedName>
</protein>
<accession>A0ABT4XVE5</accession>
<evidence type="ECO:0000313" key="7">
    <source>
        <dbReference type="Proteomes" id="UP001210720"/>
    </source>
</evidence>
<dbReference type="InterPro" id="IPR013785">
    <property type="entry name" value="Aldolase_TIM"/>
</dbReference>
<dbReference type="Pfam" id="PF01081">
    <property type="entry name" value="Aldolase"/>
    <property type="match status" value="1"/>
</dbReference>
<comment type="pathway">
    <text evidence="1">Carbohydrate acid metabolism.</text>
</comment>
<comment type="caution">
    <text evidence="6">The sequence shown here is derived from an EMBL/GenBank/DDBJ whole genome shotgun (WGS) entry which is preliminary data.</text>
</comment>
<dbReference type="SUPFAM" id="SSF51569">
    <property type="entry name" value="Aldolase"/>
    <property type="match status" value="1"/>
</dbReference>
<evidence type="ECO:0000256" key="3">
    <source>
        <dbReference type="ARBA" id="ARBA00011233"/>
    </source>
</evidence>
<reference evidence="6 7" key="1">
    <citation type="submission" date="2023-01" db="EMBL/GenBank/DDBJ databases">
        <title>Thalassococcus onchidii sp. nov., isolated from a marine invertebrate from the South China Sea.</title>
        <authorList>
            <person name="Xu S."/>
            <person name="Liu Z."/>
            <person name="Xu Y."/>
        </authorList>
    </citation>
    <scope>NUCLEOTIDE SEQUENCE [LARGE SCALE GENOMIC DNA]</scope>
    <source>
        <strain evidence="6 7">KCTC 32084</strain>
    </source>
</reference>
<evidence type="ECO:0000256" key="2">
    <source>
        <dbReference type="ARBA" id="ARBA00006906"/>
    </source>
</evidence>
<dbReference type="InterPro" id="IPR031338">
    <property type="entry name" value="KDPG/KHG_AS_2"/>
</dbReference>
<dbReference type="CDD" id="cd00452">
    <property type="entry name" value="KDPG_aldolase"/>
    <property type="match status" value="1"/>
</dbReference>
<comment type="subunit">
    <text evidence="3">Homotrimer.</text>
</comment>
<dbReference type="InterPro" id="IPR000887">
    <property type="entry name" value="Aldlse_KDPG_KHG"/>
</dbReference>
<dbReference type="Gene3D" id="3.20.20.70">
    <property type="entry name" value="Aldolase class I"/>
    <property type="match status" value="1"/>
</dbReference>
<dbReference type="NCBIfam" id="NF006600">
    <property type="entry name" value="PRK09140.1"/>
    <property type="match status" value="1"/>
</dbReference>
<evidence type="ECO:0000256" key="4">
    <source>
        <dbReference type="ARBA" id="ARBA00023239"/>
    </source>
</evidence>